<dbReference type="AlphaFoldDB" id="A0A0E9VZC9"/>
<evidence type="ECO:0000313" key="1">
    <source>
        <dbReference type="EMBL" id="JAH82593.1"/>
    </source>
</evidence>
<name>A0A0E9VZC9_ANGAN</name>
<sequence length="35" mass="3924">MPAASQCEICMHRTSCLAGIQAKRVEVKCLRTWSD</sequence>
<proteinExistence type="predicted"/>
<reference evidence="1" key="1">
    <citation type="submission" date="2014-11" db="EMBL/GenBank/DDBJ databases">
        <authorList>
            <person name="Amaro Gonzalez C."/>
        </authorList>
    </citation>
    <scope>NUCLEOTIDE SEQUENCE</scope>
</reference>
<organism evidence="1">
    <name type="scientific">Anguilla anguilla</name>
    <name type="common">European freshwater eel</name>
    <name type="synonym">Muraena anguilla</name>
    <dbReference type="NCBI Taxonomy" id="7936"/>
    <lineage>
        <taxon>Eukaryota</taxon>
        <taxon>Metazoa</taxon>
        <taxon>Chordata</taxon>
        <taxon>Craniata</taxon>
        <taxon>Vertebrata</taxon>
        <taxon>Euteleostomi</taxon>
        <taxon>Actinopterygii</taxon>
        <taxon>Neopterygii</taxon>
        <taxon>Teleostei</taxon>
        <taxon>Anguilliformes</taxon>
        <taxon>Anguillidae</taxon>
        <taxon>Anguilla</taxon>
    </lineage>
</organism>
<accession>A0A0E9VZC9</accession>
<reference evidence="1" key="2">
    <citation type="journal article" date="2015" name="Fish Shellfish Immunol.">
        <title>Early steps in the European eel (Anguilla anguilla)-Vibrio vulnificus interaction in the gills: Role of the RtxA13 toxin.</title>
        <authorList>
            <person name="Callol A."/>
            <person name="Pajuelo D."/>
            <person name="Ebbesson L."/>
            <person name="Teles M."/>
            <person name="MacKenzie S."/>
            <person name="Amaro C."/>
        </authorList>
    </citation>
    <scope>NUCLEOTIDE SEQUENCE</scope>
</reference>
<dbReference type="EMBL" id="GBXM01025984">
    <property type="protein sequence ID" value="JAH82593.1"/>
    <property type="molecule type" value="Transcribed_RNA"/>
</dbReference>
<protein>
    <submittedName>
        <fullName evidence="1">Uncharacterized protein</fullName>
    </submittedName>
</protein>